<accession>A0A9D6V4B8</accession>
<proteinExistence type="predicted"/>
<organism evidence="1 2">
    <name type="scientific">Desulfomonile tiedjei</name>
    <dbReference type="NCBI Taxonomy" id="2358"/>
    <lineage>
        <taxon>Bacteria</taxon>
        <taxon>Pseudomonadati</taxon>
        <taxon>Thermodesulfobacteriota</taxon>
        <taxon>Desulfomonilia</taxon>
        <taxon>Desulfomonilales</taxon>
        <taxon>Desulfomonilaceae</taxon>
        <taxon>Desulfomonile</taxon>
    </lineage>
</organism>
<gene>
    <name evidence="1" type="ORF">HY912_17560</name>
</gene>
<dbReference type="EMBL" id="JACRDE010000458">
    <property type="protein sequence ID" value="MBI5251299.1"/>
    <property type="molecule type" value="Genomic_DNA"/>
</dbReference>
<sequence length="688" mass="79477">MNSLRDFALLNPFGRNSIGENEMWAEGQEIFCDVESINRNCFQELSKDLDEIGRNHETRLRFVIGAPGTGKSHLFARLRRSLPNAHFTFAPILPTEPCEIKRYILKKVIFGLKRPVLEASGIRGYSQIVRLVYSLLTRIPRFRALSAEQVHKNWRQIPRIQYARVFEEFQEALDGMPGIEIPYHILRVLFRILDPEKRALCLTWLSGTKSLMDGDHGTLGVNGPLDDSEIVDLFKVLGKLSRDSGPILMVLDQLDALTRPEQIREIETLLVDLKDNSVNWYIVVSLLEEKFQLWCTNLSEPCLQKFGIVENGKSVFRVSSVSMISREQQVELLLKRLGEPNLNSCRASHNKIDAIFPFIEATVERLTSQDFTRPRVLLQLAEQEFQTITTERQANPKSLSELMEREFLELLGRLKDDEIKVDTAFVADRITELMQLIGHGKQEWQVIDGPLRMEIKRFEGIDRIYERGKERIRIVNYDVQQGAKFPNVLRHIVRSTRETVLVRDARVPCSGEVTQRLLNEFRQTKTFVHLSLKDVRALHVLGHLLARVRQGDYQNDLTEPAPTRDNIQFCLSRMDWIARIEIAHLIQEVLEGKETGRPSPPPPPGPEDLCRQIEAIMRVEGWLSYERLFFRIYTHGRKRLSREILSAALRSEPLGSLIDIYPKEDVFPEHNRILIWNQETINAQGRNL</sequence>
<evidence type="ECO:0000313" key="1">
    <source>
        <dbReference type="EMBL" id="MBI5251299.1"/>
    </source>
</evidence>
<evidence type="ECO:0000313" key="2">
    <source>
        <dbReference type="Proteomes" id="UP000807825"/>
    </source>
</evidence>
<name>A0A9D6V4B8_9BACT</name>
<dbReference type="InterPro" id="IPR027417">
    <property type="entry name" value="P-loop_NTPase"/>
</dbReference>
<dbReference type="Proteomes" id="UP000807825">
    <property type="component" value="Unassembled WGS sequence"/>
</dbReference>
<dbReference type="SUPFAM" id="SSF52540">
    <property type="entry name" value="P-loop containing nucleoside triphosphate hydrolases"/>
    <property type="match status" value="1"/>
</dbReference>
<dbReference type="AlphaFoldDB" id="A0A9D6V4B8"/>
<protein>
    <recommendedName>
        <fullName evidence="3">Orc1-like AAA ATPase domain-containing protein</fullName>
    </recommendedName>
</protein>
<comment type="caution">
    <text evidence="1">The sequence shown here is derived from an EMBL/GenBank/DDBJ whole genome shotgun (WGS) entry which is preliminary data.</text>
</comment>
<evidence type="ECO:0008006" key="3">
    <source>
        <dbReference type="Google" id="ProtNLM"/>
    </source>
</evidence>
<reference evidence="1" key="1">
    <citation type="submission" date="2020-07" db="EMBL/GenBank/DDBJ databases">
        <title>Huge and variable diversity of episymbiotic CPR bacteria and DPANN archaea in groundwater ecosystems.</title>
        <authorList>
            <person name="He C.Y."/>
            <person name="Keren R."/>
            <person name="Whittaker M."/>
            <person name="Farag I.F."/>
            <person name="Doudna J."/>
            <person name="Cate J.H.D."/>
            <person name="Banfield J.F."/>
        </authorList>
    </citation>
    <scope>NUCLEOTIDE SEQUENCE</scope>
    <source>
        <strain evidence="1">NC_groundwater_1664_Pr3_B-0.1um_52_9</strain>
    </source>
</reference>